<dbReference type="Pfam" id="PF12680">
    <property type="entry name" value="SnoaL_2"/>
    <property type="match status" value="1"/>
</dbReference>
<protein>
    <recommendedName>
        <fullName evidence="1">SnoaL-like domain-containing protein</fullName>
    </recommendedName>
</protein>
<dbReference type="RefSeq" id="WP_218103062.1">
    <property type="nucleotide sequence ID" value="NZ_CAJVCE010000039.1"/>
</dbReference>
<proteinExistence type="predicted"/>
<dbReference type="InterPro" id="IPR037401">
    <property type="entry name" value="SnoaL-like"/>
</dbReference>
<accession>A0ABM8VTT8</accession>
<reference evidence="2 3" key="1">
    <citation type="submission" date="2021-06" db="EMBL/GenBank/DDBJ databases">
        <authorList>
            <person name="Criscuolo A."/>
        </authorList>
    </citation>
    <scope>NUCLEOTIDE SEQUENCE [LARGE SCALE GENOMIC DNA]</scope>
    <source>
        <strain evidence="3">CIP 111802</strain>
    </source>
</reference>
<organism evidence="2 3">
    <name type="scientific">Paenibacillus allorhizosphaerae</name>
    <dbReference type="NCBI Taxonomy" id="2849866"/>
    <lineage>
        <taxon>Bacteria</taxon>
        <taxon>Bacillati</taxon>
        <taxon>Bacillota</taxon>
        <taxon>Bacilli</taxon>
        <taxon>Bacillales</taxon>
        <taxon>Paenibacillaceae</taxon>
        <taxon>Paenibacillus</taxon>
    </lineage>
</organism>
<feature type="domain" description="SnoaL-like" evidence="1">
    <location>
        <begin position="24"/>
        <end position="103"/>
    </location>
</feature>
<keyword evidence="3" id="KW-1185">Reference proteome</keyword>
<name>A0ABM8VTT8_9BACL</name>
<gene>
    <name evidence="2" type="ORF">PAECIP111802_06924</name>
</gene>
<dbReference type="EMBL" id="CAJVCE010000039">
    <property type="protein sequence ID" value="CAG7658022.1"/>
    <property type="molecule type" value="Genomic_DNA"/>
</dbReference>
<evidence type="ECO:0000259" key="1">
    <source>
        <dbReference type="Pfam" id="PF12680"/>
    </source>
</evidence>
<evidence type="ECO:0000313" key="3">
    <source>
        <dbReference type="Proteomes" id="UP000730618"/>
    </source>
</evidence>
<comment type="caution">
    <text evidence="2">The sequence shown here is derived from an EMBL/GenBank/DDBJ whole genome shotgun (WGS) entry which is preliminary data.</text>
</comment>
<evidence type="ECO:0000313" key="2">
    <source>
        <dbReference type="EMBL" id="CAG7658022.1"/>
    </source>
</evidence>
<dbReference type="Proteomes" id="UP000730618">
    <property type="component" value="Unassembled WGS sequence"/>
</dbReference>
<sequence>MALFGSHGEELHTEFWAKVYSLPQDLDAIDRLCTDDIILSNPDGDVVGRAAFKEWARNFTSKIRDMRLKSLDMFSGADGTRVISRCVVTEIAATNETRHQNGCRFSWCKGTVFVNNGVNN</sequence>